<name>A0A183BXI4_GLOPA</name>
<protein>
    <submittedName>
        <fullName evidence="2">Uncharacterized protein</fullName>
    </submittedName>
</protein>
<dbReference type="AlphaFoldDB" id="A0A183BXI4"/>
<dbReference type="WBParaSite" id="GPLIN_000532300">
    <property type="protein sequence ID" value="GPLIN_000532300"/>
    <property type="gene ID" value="GPLIN_000532300"/>
</dbReference>
<evidence type="ECO:0000313" key="1">
    <source>
        <dbReference type="Proteomes" id="UP000050741"/>
    </source>
</evidence>
<accession>A0A183BXI4</accession>
<sequence>MQENALPTLLVVLLRDFNVRLHAPGRRVLPGAPKNSDLFSVNVLLPGAWAGVNASATANLPKPPTVPAKPKSAALVPKVTQGALKCGRIWPPRLFAVAVALLIAS</sequence>
<evidence type="ECO:0000313" key="2">
    <source>
        <dbReference type="WBParaSite" id="GPLIN_000532300"/>
    </source>
</evidence>
<reference evidence="2" key="3">
    <citation type="submission" date="2016-06" db="UniProtKB">
        <authorList>
            <consortium name="WormBaseParasite"/>
        </authorList>
    </citation>
    <scope>IDENTIFICATION</scope>
</reference>
<keyword evidence="1" id="KW-1185">Reference proteome</keyword>
<organism evidence="1 2">
    <name type="scientific">Globodera pallida</name>
    <name type="common">Potato cyst nematode worm</name>
    <name type="synonym">Heterodera pallida</name>
    <dbReference type="NCBI Taxonomy" id="36090"/>
    <lineage>
        <taxon>Eukaryota</taxon>
        <taxon>Metazoa</taxon>
        <taxon>Ecdysozoa</taxon>
        <taxon>Nematoda</taxon>
        <taxon>Chromadorea</taxon>
        <taxon>Rhabditida</taxon>
        <taxon>Tylenchina</taxon>
        <taxon>Tylenchomorpha</taxon>
        <taxon>Tylenchoidea</taxon>
        <taxon>Heteroderidae</taxon>
        <taxon>Heteroderinae</taxon>
        <taxon>Globodera</taxon>
    </lineage>
</organism>
<proteinExistence type="predicted"/>
<reference evidence="1" key="1">
    <citation type="submission" date="2013-12" db="EMBL/GenBank/DDBJ databases">
        <authorList>
            <person name="Aslett M."/>
        </authorList>
    </citation>
    <scope>NUCLEOTIDE SEQUENCE [LARGE SCALE GENOMIC DNA]</scope>
    <source>
        <strain evidence="1">Lindley</strain>
    </source>
</reference>
<dbReference type="Proteomes" id="UP000050741">
    <property type="component" value="Unassembled WGS sequence"/>
</dbReference>
<reference evidence="1" key="2">
    <citation type="submission" date="2014-05" db="EMBL/GenBank/DDBJ databases">
        <title>The genome and life-stage specific transcriptomes of Globodera pallida elucidate key aspects of plant parasitism by a cyst nematode.</title>
        <authorList>
            <person name="Cotton J.A."/>
            <person name="Lilley C.J."/>
            <person name="Jones L.M."/>
            <person name="Kikuchi T."/>
            <person name="Reid A.J."/>
            <person name="Thorpe P."/>
            <person name="Tsai I.J."/>
            <person name="Beasley H."/>
            <person name="Blok V."/>
            <person name="Cock P.J.A."/>
            <person name="Van den Akker S.E."/>
            <person name="Holroyd N."/>
            <person name="Hunt M."/>
            <person name="Mantelin S."/>
            <person name="Naghra H."/>
            <person name="Pain A."/>
            <person name="Palomares-Rius J.E."/>
            <person name="Zarowiecki M."/>
            <person name="Berriman M."/>
            <person name="Jones J.T."/>
            <person name="Urwin P.E."/>
        </authorList>
    </citation>
    <scope>NUCLEOTIDE SEQUENCE [LARGE SCALE GENOMIC DNA]</scope>
    <source>
        <strain evidence="1">Lindley</strain>
    </source>
</reference>